<dbReference type="Proteomes" id="UP000663861">
    <property type="component" value="Unassembled WGS sequence"/>
</dbReference>
<evidence type="ECO:0000313" key="2">
    <source>
        <dbReference type="Proteomes" id="UP000663861"/>
    </source>
</evidence>
<protein>
    <submittedName>
        <fullName evidence="1">Uncharacterized protein</fullName>
    </submittedName>
</protein>
<comment type="caution">
    <text evidence="1">The sequence shown here is derived from an EMBL/GenBank/DDBJ whole genome shotgun (WGS) entry which is preliminary data.</text>
</comment>
<dbReference type="EMBL" id="CAJMWY010004280">
    <property type="protein sequence ID" value="CAE6526475.1"/>
    <property type="molecule type" value="Genomic_DNA"/>
</dbReference>
<name>A0A8H3HL89_9AGAM</name>
<accession>A0A8H3HL89</accession>
<proteinExistence type="predicted"/>
<dbReference type="AlphaFoldDB" id="A0A8H3HL89"/>
<reference evidence="1" key="1">
    <citation type="submission" date="2021-01" db="EMBL/GenBank/DDBJ databases">
        <authorList>
            <person name="Kaushik A."/>
        </authorList>
    </citation>
    <scope>NUCLEOTIDE SEQUENCE</scope>
    <source>
        <strain evidence="1">AG4-RS23</strain>
    </source>
</reference>
<gene>
    <name evidence="1" type="ORF">RDB_LOCUS165065</name>
</gene>
<sequence>MQALEYNNQKVPVLAGYYFRPKDVDAAAKDLNAVKKAFSWRPAMVPLAILGSAVAGSPPYQIFTIASGSSENAVKDYATHSYIIAPVDLEHKAGATENAAAKEIKAVLKAHKPPVTPGWVVLKDQFVVKTTTV</sequence>
<evidence type="ECO:0000313" key="1">
    <source>
        <dbReference type="EMBL" id="CAE6526475.1"/>
    </source>
</evidence>
<organism evidence="1 2">
    <name type="scientific">Rhizoctonia solani</name>
    <dbReference type="NCBI Taxonomy" id="456999"/>
    <lineage>
        <taxon>Eukaryota</taxon>
        <taxon>Fungi</taxon>
        <taxon>Dikarya</taxon>
        <taxon>Basidiomycota</taxon>
        <taxon>Agaricomycotina</taxon>
        <taxon>Agaricomycetes</taxon>
        <taxon>Cantharellales</taxon>
        <taxon>Ceratobasidiaceae</taxon>
        <taxon>Rhizoctonia</taxon>
    </lineage>
</organism>